<gene>
    <name evidence="4" type="ORF">ACFQ4L_10975</name>
</gene>
<dbReference type="InterPro" id="IPR005754">
    <property type="entry name" value="Sortase"/>
</dbReference>
<reference evidence="5" key="1">
    <citation type="journal article" date="2019" name="Int. J. Syst. Evol. Microbiol.">
        <title>The Global Catalogue of Microorganisms (GCM) 10K type strain sequencing project: providing services to taxonomists for standard genome sequencing and annotation.</title>
        <authorList>
            <consortium name="The Broad Institute Genomics Platform"/>
            <consortium name="The Broad Institute Genome Sequencing Center for Infectious Disease"/>
            <person name="Wu L."/>
            <person name="Ma J."/>
        </authorList>
    </citation>
    <scope>NUCLEOTIDE SEQUENCE [LARGE SCALE GENOMIC DNA]</scope>
    <source>
        <strain evidence="5">CCM 8951</strain>
    </source>
</reference>
<keyword evidence="3" id="KW-0472">Membrane</keyword>
<evidence type="ECO:0000313" key="5">
    <source>
        <dbReference type="Proteomes" id="UP001597244"/>
    </source>
</evidence>
<keyword evidence="3" id="KW-0812">Transmembrane</keyword>
<evidence type="ECO:0000256" key="2">
    <source>
        <dbReference type="SAM" id="MobiDB-lite"/>
    </source>
</evidence>
<proteinExistence type="predicted"/>
<accession>A0ABW4DTR4</accession>
<feature type="transmembrane region" description="Helical" evidence="3">
    <location>
        <begin position="256"/>
        <end position="276"/>
    </location>
</feature>
<dbReference type="Proteomes" id="UP001597244">
    <property type="component" value="Unassembled WGS sequence"/>
</dbReference>
<dbReference type="InterPro" id="IPR023365">
    <property type="entry name" value="Sortase_dom-sf"/>
</dbReference>
<comment type="caution">
    <text evidence="4">The sequence shown here is derived from an EMBL/GenBank/DDBJ whole genome shotgun (WGS) entry which is preliminary data.</text>
</comment>
<evidence type="ECO:0000256" key="3">
    <source>
        <dbReference type="SAM" id="Phobius"/>
    </source>
</evidence>
<feature type="transmembrane region" description="Helical" evidence="3">
    <location>
        <begin position="12"/>
        <end position="33"/>
    </location>
</feature>
<keyword evidence="5" id="KW-1185">Reference proteome</keyword>
<keyword evidence="3" id="KW-1133">Transmembrane helix</keyword>
<protein>
    <submittedName>
        <fullName evidence="4">Class C sortase</fullName>
    </submittedName>
</protein>
<dbReference type="CDD" id="cd05827">
    <property type="entry name" value="Sortase_C"/>
    <property type="match status" value="1"/>
</dbReference>
<dbReference type="NCBIfam" id="NF033745">
    <property type="entry name" value="class_C_sortase"/>
    <property type="match status" value="1"/>
</dbReference>
<dbReference type="EMBL" id="JBHTOF010000104">
    <property type="protein sequence ID" value="MFD1466586.1"/>
    <property type="molecule type" value="Genomic_DNA"/>
</dbReference>
<organism evidence="4 5">
    <name type="scientific">Lapidilactobacillus mulanensis</name>
    <dbReference type="NCBI Taxonomy" id="2485999"/>
    <lineage>
        <taxon>Bacteria</taxon>
        <taxon>Bacillati</taxon>
        <taxon>Bacillota</taxon>
        <taxon>Bacilli</taxon>
        <taxon>Lactobacillales</taxon>
        <taxon>Lactobacillaceae</taxon>
        <taxon>Lapidilactobacillus</taxon>
    </lineage>
</organism>
<dbReference type="Pfam" id="PF04203">
    <property type="entry name" value="Sortase"/>
    <property type="match status" value="1"/>
</dbReference>
<feature type="region of interest" description="Disordered" evidence="2">
    <location>
        <begin position="71"/>
        <end position="100"/>
    </location>
</feature>
<name>A0ABW4DTR4_9LACO</name>
<evidence type="ECO:0000313" key="4">
    <source>
        <dbReference type="EMBL" id="MFD1466586.1"/>
    </source>
</evidence>
<dbReference type="InterPro" id="IPR042002">
    <property type="entry name" value="Sortase_C"/>
</dbReference>
<keyword evidence="1" id="KW-0378">Hydrolase</keyword>
<evidence type="ECO:0000256" key="1">
    <source>
        <dbReference type="ARBA" id="ARBA00022801"/>
    </source>
</evidence>
<dbReference type="RefSeq" id="WP_164506534.1">
    <property type="nucleotide sequence ID" value="NZ_JBHTOF010000104.1"/>
</dbReference>
<sequence length="284" mass="32083">MVKKKQQKSRKIVNIIMVIVFVAGICIALYPYISSAIRDYNDQRIVRQYQEKAKKENKAAADKILAKQKRENEKLAKEGNNPGVANYNESVESDKEKQQPQSYFDKHMLGSLTIPKIKVNLPVFDQTNDTLLNKGATLLDGTSYPTGGKNTHAVISAHRGLPSADMFDDLPKLKIGDQFFLEIGKKKLAYQIESTKIIEPTDTSDLVIKPNRDLVTLMTCTPYMINSHRLIYTAKRIPYPKSAKKQIETVQDGKTWLIFLWILGAAVLVGVIVLGYKKISQRKK</sequence>
<dbReference type="NCBIfam" id="TIGR01076">
    <property type="entry name" value="sortase_fam"/>
    <property type="match status" value="1"/>
</dbReference>
<dbReference type="SUPFAM" id="SSF63817">
    <property type="entry name" value="Sortase"/>
    <property type="match status" value="1"/>
</dbReference>
<dbReference type="Gene3D" id="2.40.260.10">
    <property type="entry name" value="Sortase"/>
    <property type="match status" value="1"/>
</dbReference>